<evidence type="ECO:0000256" key="7">
    <source>
        <dbReference type="ARBA" id="ARBA00022840"/>
    </source>
</evidence>
<comment type="pathway">
    <text evidence="1 10">Sulfur metabolism; glutathione biosynthesis; glutathione from L-cysteine and L-glutamate: step 1/2.</text>
</comment>
<dbReference type="GO" id="GO:0004357">
    <property type="term" value="F:glutamate-cysteine ligase activity"/>
    <property type="evidence" value="ECO:0007669"/>
    <property type="project" value="UniProtKB-UniRule"/>
</dbReference>
<evidence type="ECO:0000256" key="8">
    <source>
        <dbReference type="ARBA" id="ARBA00030585"/>
    </source>
</evidence>
<dbReference type="EC" id="6.3.2.2" evidence="3 10"/>
<protein>
    <recommendedName>
        <fullName evidence="3 10">Glutamate--cysteine ligase</fullName>
        <ecNumber evidence="3 10">6.3.2.2</ecNumber>
    </recommendedName>
    <alternativeName>
        <fullName evidence="9 10">Gamma-ECS</fullName>
    </alternativeName>
    <alternativeName>
        <fullName evidence="8 10">Gamma-glutamylcysteine synthetase</fullName>
    </alternativeName>
</protein>
<dbReference type="Gene3D" id="1.10.8.960">
    <property type="match status" value="1"/>
</dbReference>
<dbReference type="Pfam" id="PF03074">
    <property type="entry name" value="GCS"/>
    <property type="match status" value="1"/>
</dbReference>
<dbReference type="FunCoup" id="A0A448YIL7">
    <property type="interactions" value="404"/>
</dbReference>
<evidence type="ECO:0000256" key="6">
    <source>
        <dbReference type="ARBA" id="ARBA00022741"/>
    </source>
</evidence>
<evidence type="ECO:0000256" key="2">
    <source>
        <dbReference type="ARBA" id="ARBA00008100"/>
    </source>
</evidence>
<dbReference type="PANTHER" id="PTHR11164">
    <property type="entry name" value="GLUTAMATE CYSTEINE LIGASE"/>
    <property type="match status" value="1"/>
</dbReference>
<evidence type="ECO:0000313" key="12">
    <source>
        <dbReference type="Proteomes" id="UP000290900"/>
    </source>
</evidence>
<comment type="catalytic activity">
    <reaction evidence="10">
        <text>L-cysteine + L-glutamate + ATP = gamma-L-glutamyl-L-cysteine + ADP + phosphate + H(+)</text>
        <dbReference type="Rhea" id="RHEA:13285"/>
        <dbReference type="ChEBI" id="CHEBI:15378"/>
        <dbReference type="ChEBI" id="CHEBI:29985"/>
        <dbReference type="ChEBI" id="CHEBI:30616"/>
        <dbReference type="ChEBI" id="CHEBI:35235"/>
        <dbReference type="ChEBI" id="CHEBI:43474"/>
        <dbReference type="ChEBI" id="CHEBI:58173"/>
        <dbReference type="ChEBI" id="CHEBI:456216"/>
        <dbReference type="EC" id="6.3.2.2"/>
    </reaction>
</comment>
<dbReference type="GO" id="GO:0006750">
    <property type="term" value="P:glutathione biosynthetic process"/>
    <property type="evidence" value="ECO:0007669"/>
    <property type="project" value="UniProtKB-UniRule"/>
</dbReference>
<dbReference type="GO" id="GO:0005524">
    <property type="term" value="F:ATP binding"/>
    <property type="evidence" value="ECO:0007669"/>
    <property type="project" value="UniProtKB-UniRule"/>
</dbReference>
<keyword evidence="12" id="KW-1185">Reference proteome</keyword>
<dbReference type="SUPFAM" id="SSF55931">
    <property type="entry name" value="Glutamine synthetase/guanido kinase"/>
    <property type="match status" value="1"/>
</dbReference>
<accession>A0A448YIL7</accession>
<dbReference type="EMBL" id="CAACVR010000007">
    <property type="protein sequence ID" value="VEU20784.1"/>
    <property type="molecule type" value="Genomic_DNA"/>
</dbReference>
<evidence type="ECO:0000256" key="5">
    <source>
        <dbReference type="ARBA" id="ARBA00022684"/>
    </source>
</evidence>
<sequence length="688" mass="78547">MGLLSQGTPLAWPESRKLNEHVRDNGVLQLISCYNAAKERANDPFLWGDEIEYQMIRIDDEKKIAQLALDESEVLINLGAEGKDHLRAVKNDVLFHPEYGRFMLEATPLRPYDGRKLSDYIYVEKNMAIRRDVARKEMTDREVYPVTMTAFPTMGCPNFTYPEAEPNGRASQSLFLPDEIINKHVRFPTLTANIRKRRGQKVDINVPLYRDEYTDMDHLDSTIPKRDLFPSDKEPFQGAAKPGYIYMDSMGFGMGCCCLQVTMQPPDIYQARYVYDAFVNIAPALLSLTSATPFFRGHLADQDVRWNVISGAVDDRTPVERGVPALEGHNPRGGAADDVKLQRIPKSRYDSVDQYLGDLQPSHVNGSANGHANGHANGFSKELPDGTAINESPEIYHYYDPSLNDMKTPINKKVYKELRKNGFDHQLATHFAHLYVRDPLVIFTEKIDQDNGAETDHFENIQSTNWQTLRFKPPIQEAVPGNNNTPGWRVEIRPMEISITDFENAAYSVFTMLLARAVLKYKPNTYISMSKVEQNMEVAHQRDSTTNGKFVFRVNSFHGQDQPGQYVELSLDQIFNGYDGFEGLIPVTRQYVSETFPATTEKDKEDLDKIDAYFKLVSERASGRIPSTAKYLRDFALSHPDYKHDSIVSDRMNYDIVKLMARLDNYDHKLLPKFFGDELSDWLVKHGY</sequence>
<keyword evidence="4 10" id="KW-0436">Ligase</keyword>
<gene>
    <name evidence="11" type="ORF">BRENAR_LOCUS1519</name>
</gene>
<dbReference type="AlphaFoldDB" id="A0A448YIL7"/>
<evidence type="ECO:0000256" key="9">
    <source>
        <dbReference type="ARBA" id="ARBA00032122"/>
    </source>
</evidence>
<reference evidence="11 12" key="1">
    <citation type="submission" date="2018-12" db="EMBL/GenBank/DDBJ databases">
        <authorList>
            <person name="Tiukova I."/>
            <person name="Dainat J."/>
        </authorList>
    </citation>
    <scope>NUCLEOTIDE SEQUENCE [LARGE SCALE GENOMIC DNA]</scope>
</reference>
<evidence type="ECO:0000256" key="10">
    <source>
        <dbReference type="RuleBase" id="RU367135"/>
    </source>
</evidence>
<dbReference type="InParanoid" id="A0A448YIL7"/>
<keyword evidence="5 10" id="KW-0317">Glutathione biosynthesis</keyword>
<evidence type="ECO:0000256" key="4">
    <source>
        <dbReference type="ARBA" id="ARBA00022598"/>
    </source>
</evidence>
<keyword evidence="6 10" id="KW-0547">Nucleotide-binding</keyword>
<dbReference type="InterPro" id="IPR004308">
    <property type="entry name" value="GCS"/>
</dbReference>
<evidence type="ECO:0000313" key="11">
    <source>
        <dbReference type="EMBL" id="VEU20784.1"/>
    </source>
</evidence>
<dbReference type="Gene3D" id="3.30.590.50">
    <property type="match status" value="2"/>
</dbReference>
<organism evidence="11 12">
    <name type="scientific">Brettanomyces naardenensis</name>
    <name type="common">Yeast</name>
    <dbReference type="NCBI Taxonomy" id="13370"/>
    <lineage>
        <taxon>Eukaryota</taxon>
        <taxon>Fungi</taxon>
        <taxon>Dikarya</taxon>
        <taxon>Ascomycota</taxon>
        <taxon>Saccharomycotina</taxon>
        <taxon>Pichiomycetes</taxon>
        <taxon>Pichiales</taxon>
        <taxon>Pichiaceae</taxon>
        <taxon>Brettanomyces</taxon>
    </lineage>
</organism>
<proteinExistence type="inferred from homology"/>
<evidence type="ECO:0000256" key="1">
    <source>
        <dbReference type="ARBA" id="ARBA00005006"/>
    </source>
</evidence>
<dbReference type="Proteomes" id="UP000290900">
    <property type="component" value="Unassembled WGS sequence"/>
</dbReference>
<dbReference type="STRING" id="13370.A0A448YIL7"/>
<name>A0A448YIL7_BRENA</name>
<dbReference type="UniPathway" id="UPA00142">
    <property type="reaction ID" value="UER00209"/>
</dbReference>
<keyword evidence="7 10" id="KW-0067">ATP-binding</keyword>
<dbReference type="PANTHER" id="PTHR11164:SF0">
    <property type="entry name" value="GLUTAMATE--CYSTEINE LIGASE CATALYTIC SUBUNIT"/>
    <property type="match status" value="1"/>
</dbReference>
<evidence type="ECO:0000256" key="3">
    <source>
        <dbReference type="ARBA" id="ARBA00012220"/>
    </source>
</evidence>
<comment type="similarity">
    <text evidence="2 10">Belongs to the glutamate--cysteine ligase type 3 family.</text>
</comment>
<dbReference type="FunFam" id="3.30.590.50:FF:000002">
    <property type="entry name" value="Glutamate--cysteine ligase catalytic subunit"/>
    <property type="match status" value="1"/>
</dbReference>
<dbReference type="OrthoDB" id="7939818at2759"/>
<dbReference type="InterPro" id="IPR014746">
    <property type="entry name" value="Gln_synth/guanido_kin_cat_dom"/>
</dbReference>